<evidence type="ECO:0000313" key="9">
    <source>
        <dbReference type="EMBL" id="GAK56322.1"/>
    </source>
</evidence>
<dbReference type="PROSITE" id="PS51705">
    <property type="entry name" value="G_HFLX"/>
    <property type="match status" value="1"/>
</dbReference>
<dbReference type="Pfam" id="PF13167">
    <property type="entry name" value="GTP-bdg_N"/>
    <property type="match status" value="1"/>
</dbReference>
<evidence type="ECO:0000256" key="3">
    <source>
        <dbReference type="ARBA" id="ARBA00022741"/>
    </source>
</evidence>
<dbReference type="Gene3D" id="3.40.50.11060">
    <property type="entry name" value="GTPase HflX, N-terminal domain"/>
    <property type="match status" value="1"/>
</dbReference>
<dbReference type="InterPro" id="IPR032305">
    <property type="entry name" value="GTP-bd_M"/>
</dbReference>
<evidence type="ECO:0000256" key="6">
    <source>
        <dbReference type="HAMAP-Rule" id="MF_00900"/>
    </source>
</evidence>
<dbReference type="EMBL" id="DF820464">
    <property type="protein sequence ID" value="GAK56322.1"/>
    <property type="molecule type" value="Genomic_DNA"/>
</dbReference>
<dbReference type="AlphaFoldDB" id="A0A081BVG7"/>
<comment type="subcellular location">
    <subcellularLocation>
        <location evidence="6">Cytoplasm</location>
    </subcellularLocation>
    <text evidence="6">May associate with membranes.</text>
</comment>
<dbReference type="Gene3D" id="6.10.250.2860">
    <property type="match status" value="1"/>
</dbReference>
<dbReference type="PANTHER" id="PTHR10229:SF0">
    <property type="entry name" value="GTP-BINDING PROTEIN 6-RELATED"/>
    <property type="match status" value="1"/>
</dbReference>
<dbReference type="InterPro" id="IPR027417">
    <property type="entry name" value="P-loop_NTPase"/>
</dbReference>
<dbReference type="HOGENOM" id="CLU_019597_7_1_0"/>
<dbReference type="NCBIfam" id="TIGR03156">
    <property type="entry name" value="GTP_HflX"/>
    <property type="match status" value="1"/>
</dbReference>
<dbReference type="Proteomes" id="UP000030661">
    <property type="component" value="Unassembled WGS sequence"/>
</dbReference>
<dbReference type="InterPro" id="IPR025121">
    <property type="entry name" value="GTPase_HflX_N"/>
</dbReference>
<evidence type="ECO:0000313" key="10">
    <source>
        <dbReference type="Proteomes" id="UP000030661"/>
    </source>
</evidence>
<comment type="subunit">
    <text evidence="6">Monomer. Associates with the 50S ribosomal subunit.</text>
</comment>
<keyword evidence="2" id="KW-0479">Metal-binding</keyword>
<keyword evidence="4" id="KW-0460">Magnesium</keyword>
<keyword evidence="7" id="KW-0175">Coiled coil</keyword>
<dbReference type="PANTHER" id="PTHR10229">
    <property type="entry name" value="GTP-BINDING PROTEIN HFLX"/>
    <property type="match status" value="1"/>
</dbReference>
<reference evidence="9 10" key="1">
    <citation type="journal article" date="2015" name="PeerJ">
        <title>First genomic representation of candidate bacterial phylum KSB3 points to enhanced environmental sensing as a trigger of wastewater bulking.</title>
        <authorList>
            <person name="Sekiguchi Y."/>
            <person name="Ohashi A."/>
            <person name="Parks D.H."/>
            <person name="Yamauchi T."/>
            <person name="Tyson G.W."/>
            <person name="Hugenholtz P."/>
        </authorList>
    </citation>
    <scope>NUCLEOTIDE SEQUENCE [LARGE SCALE GENOMIC DNA]</scope>
</reference>
<evidence type="ECO:0000256" key="7">
    <source>
        <dbReference type="SAM" id="Coils"/>
    </source>
</evidence>
<dbReference type="InterPro" id="IPR016496">
    <property type="entry name" value="GTPase_HflX"/>
</dbReference>
<feature type="coiled-coil region" evidence="7">
    <location>
        <begin position="362"/>
        <end position="389"/>
    </location>
</feature>
<comment type="similarity">
    <text evidence="6">Belongs to the TRAFAC class OBG-HflX-like GTPase superfamily. HflX GTPase family.</text>
</comment>
<dbReference type="FunFam" id="3.40.50.11060:FF:000001">
    <property type="entry name" value="GTPase HflX"/>
    <property type="match status" value="1"/>
</dbReference>
<dbReference type="GO" id="GO:0005737">
    <property type="term" value="C:cytoplasm"/>
    <property type="evidence" value="ECO:0007669"/>
    <property type="project" value="UniProtKB-SubCell"/>
</dbReference>
<sequence length="587" mass="67499">MHKPKNRVSSRNPVFTHLIRKEECAIRKVYGNLTGLKTNHIQRLERIYRRKIPANQVITQELANYLAELSLEINRQIGVLVARKGAIEYVIVGDQKQIHLPDIGRFRAGYLRLRGLRYLHTHLADIPLNRDDFVDLAMLRFDLVGAIIVNDQGLPGKYYLAHLVPENPEEKRWEVLEAILPGQLTLDFEEFIRALEEEFRRTQGPRDVDDQRERAVLVGVSNGKRLLAEESFRELHELAQSAGLFVMDTIMQHREKIDPKFLLGKGKLNELIIRSYQVGAEVLVFDHDLTPAQARTIADMTELKIIDRTQLILDIFAQRAHSRVGKVQVELAQLKYQLPRLGTRDDALSRITGGIGARGPGETKLEIDRRRARDRIRNLEKELSHLQKGRKQRRVKRQRNQIPVISIIGYTNAGKSTLLNALTHSEVEVKDQMFATLDPTSRRLRFPRDIEVIITDTVGFLRDLPKDLVEAFRSTLEELEDADLLLHVVDLSNPDFEEHITAVNRILEELHLDQIPQLLVFNKEDRVEPQLAETLCTRYNGVSIAAIHKPTLRKLVQRVQEEILRLYPEQEKYPQLKPAALSVSLSV</sequence>
<gene>
    <name evidence="6" type="primary">hflX</name>
    <name evidence="9" type="ORF">U27_03284</name>
</gene>
<protein>
    <recommendedName>
        <fullName evidence="6">GTPase HflX</fullName>
    </recommendedName>
    <alternativeName>
        <fullName evidence="6">GTP-binding protein HflX</fullName>
    </alternativeName>
</protein>
<dbReference type="GO" id="GO:0003924">
    <property type="term" value="F:GTPase activity"/>
    <property type="evidence" value="ECO:0007669"/>
    <property type="project" value="UniProtKB-UniRule"/>
</dbReference>
<keyword evidence="10" id="KW-1185">Reference proteome</keyword>
<dbReference type="PRINTS" id="PR00326">
    <property type="entry name" value="GTP1OBG"/>
</dbReference>
<dbReference type="HAMAP" id="MF_00900">
    <property type="entry name" value="GTPase_HflX"/>
    <property type="match status" value="1"/>
</dbReference>
<evidence type="ECO:0000256" key="2">
    <source>
        <dbReference type="ARBA" id="ARBA00022723"/>
    </source>
</evidence>
<keyword evidence="5 6" id="KW-0342">GTP-binding</keyword>
<feature type="domain" description="Hflx-type G" evidence="8">
    <location>
        <begin position="403"/>
        <end position="587"/>
    </location>
</feature>
<dbReference type="GO" id="GO:0046872">
    <property type="term" value="F:metal ion binding"/>
    <property type="evidence" value="ECO:0007669"/>
    <property type="project" value="UniProtKB-KW"/>
</dbReference>
<evidence type="ECO:0000256" key="5">
    <source>
        <dbReference type="ARBA" id="ARBA00023134"/>
    </source>
</evidence>
<name>A0A081BVG7_VECG1</name>
<accession>A0A081BVG7</accession>
<keyword evidence="1 6" id="KW-0963">Cytoplasm</keyword>
<evidence type="ECO:0000256" key="4">
    <source>
        <dbReference type="ARBA" id="ARBA00022842"/>
    </source>
</evidence>
<evidence type="ECO:0000256" key="1">
    <source>
        <dbReference type="ARBA" id="ARBA00022490"/>
    </source>
</evidence>
<proteinExistence type="inferred from homology"/>
<dbReference type="InterPro" id="IPR030394">
    <property type="entry name" value="G_HFLX_dom"/>
</dbReference>
<dbReference type="Pfam" id="PF16360">
    <property type="entry name" value="GTP-bdg_M"/>
    <property type="match status" value="1"/>
</dbReference>
<dbReference type="InterPro" id="IPR042108">
    <property type="entry name" value="GTPase_HflX_N_sf"/>
</dbReference>
<keyword evidence="3 6" id="KW-0547">Nucleotide-binding</keyword>
<dbReference type="STRING" id="1499967.U27_03284"/>
<dbReference type="SUPFAM" id="SSF52540">
    <property type="entry name" value="P-loop containing nucleoside triphosphate hydrolases"/>
    <property type="match status" value="1"/>
</dbReference>
<dbReference type="Pfam" id="PF01926">
    <property type="entry name" value="MMR_HSR1"/>
    <property type="match status" value="1"/>
</dbReference>
<dbReference type="InterPro" id="IPR006073">
    <property type="entry name" value="GTP-bd"/>
</dbReference>
<evidence type="ECO:0000259" key="8">
    <source>
        <dbReference type="PROSITE" id="PS51705"/>
    </source>
</evidence>
<dbReference type="Gene3D" id="3.40.50.300">
    <property type="entry name" value="P-loop containing nucleotide triphosphate hydrolases"/>
    <property type="match status" value="1"/>
</dbReference>
<dbReference type="eggNOG" id="COG2262">
    <property type="taxonomic scope" value="Bacteria"/>
</dbReference>
<comment type="function">
    <text evidence="6">GTPase that associates with the 50S ribosomal subunit and may have a role during protein synthesis or ribosome biogenesis.</text>
</comment>
<dbReference type="GO" id="GO:0043022">
    <property type="term" value="F:ribosome binding"/>
    <property type="evidence" value="ECO:0007669"/>
    <property type="project" value="TreeGrafter"/>
</dbReference>
<organism evidence="9 10">
    <name type="scientific">Vecturithrix granuli</name>
    <dbReference type="NCBI Taxonomy" id="1499967"/>
    <lineage>
        <taxon>Bacteria</taxon>
        <taxon>Candidatus Moduliflexota</taxon>
        <taxon>Candidatus Vecturitrichia</taxon>
        <taxon>Candidatus Vecturitrichales</taxon>
        <taxon>Candidatus Vecturitrichaceae</taxon>
        <taxon>Candidatus Vecturithrix</taxon>
    </lineage>
</organism>
<dbReference type="CDD" id="cd01878">
    <property type="entry name" value="HflX"/>
    <property type="match status" value="1"/>
</dbReference>
<dbReference type="GO" id="GO:0005525">
    <property type="term" value="F:GTP binding"/>
    <property type="evidence" value="ECO:0007669"/>
    <property type="project" value="UniProtKB-UniRule"/>
</dbReference>